<dbReference type="Proteomes" id="UP000789901">
    <property type="component" value="Unassembled WGS sequence"/>
</dbReference>
<feature type="non-terminal residue" evidence="1">
    <location>
        <position position="133"/>
    </location>
</feature>
<reference evidence="1 2" key="1">
    <citation type="submission" date="2021-06" db="EMBL/GenBank/DDBJ databases">
        <authorList>
            <person name="Kallberg Y."/>
            <person name="Tangrot J."/>
            <person name="Rosling A."/>
        </authorList>
    </citation>
    <scope>NUCLEOTIDE SEQUENCE [LARGE SCALE GENOMIC DNA]</scope>
    <source>
        <strain evidence="1 2">120-4 pot B 10/14</strain>
    </source>
</reference>
<organism evidence="1 2">
    <name type="scientific">Gigaspora margarita</name>
    <dbReference type="NCBI Taxonomy" id="4874"/>
    <lineage>
        <taxon>Eukaryota</taxon>
        <taxon>Fungi</taxon>
        <taxon>Fungi incertae sedis</taxon>
        <taxon>Mucoromycota</taxon>
        <taxon>Glomeromycotina</taxon>
        <taxon>Glomeromycetes</taxon>
        <taxon>Diversisporales</taxon>
        <taxon>Gigasporaceae</taxon>
        <taxon>Gigaspora</taxon>
    </lineage>
</organism>
<name>A0ABN7XPR8_GIGMA</name>
<gene>
    <name evidence="1" type="ORF">GMARGA_LOCUS45169</name>
</gene>
<proteinExistence type="predicted"/>
<dbReference type="PANTHER" id="PTHR24114:SF2">
    <property type="entry name" value="F-BOX DOMAIN-CONTAINING PROTEIN-RELATED"/>
    <property type="match status" value="1"/>
</dbReference>
<protein>
    <submittedName>
        <fullName evidence="1">28580_t:CDS:1</fullName>
    </submittedName>
</protein>
<accession>A0ABN7XPR8</accession>
<evidence type="ECO:0000313" key="1">
    <source>
        <dbReference type="EMBL" id="CAG8856348.1"/>
    </source>
</evidence>
<keyword evidence="2" id="KW-1185">Reference proteome</keyword>
<dbReference type="InterPro" id="IPR052394">
    <property type="entry name" value="LRR-containing"/>
</dbReference>
<dbReference type="EMBL" id="CAJVQB010158964">
    <property type="protein sequence ID" value="CAG8856348.1"/>
    <property type="molecule type" value="Genomic_DNA"/>
</dbReference>
<sequence length="133" mass="15283">FNSGIGKKIAQLLCKNNTLKCLVLNENKITSDDGNEIFDILSGNTSLTHLDILYNSLDHKSESGYLIAEDLDKNTNLKFLNLQNNNFTIETIQSFINNLLKNIALIRLDLSFNLKFEDIQHIQQYIEQKEYDT</sequence>
<dbReference type="PANTHER" id="PTHR24114">
    <property type="entry name" value="LEUCINE RICH REPEAT FAMILY PROTEIN"/>
    <property type="match status" value="1"/>
</dbReference>
<dbReference type="InterPro" id="IPR032675">
    <property type="entry name" value="LRR_dom_sf"/>
</dbReference>
<comment type="caution">
    <text evidence="1">The sequence shown here is derived from an EMBL/GenBank/DDBJ whole genome shotgun (WGS) entry which is preliminary data.</text>
</comment>
<dbReference type="SUPFAM" id="SSF52047">
    <property type="entry name" value="RNI-like"/>
    <property type="match status" value="1"/>
</dbReference>
<feature type="non-terminal residue" evidence="1">
    <location>
        <position position="1"/>
    </location>
</feature>
<evidence type="ECO:0000313" key="2">
    <source>
        <dbReference type="Proteomes" id="UP000789901"/>
    </source>
</evidence>
<dbReference type="Gene3D" id="3.80.10.10">
    <property type="entry name" value="Ribonuclease Inhibitor"/>
    <property type="match status" value="1"/>
</dbReference>